<organism evidence="3 4">
    <name type="scientific">Diabrotica balteata</name>
    <name type="common">Banded cucumber beetle</name>
    <dbReference type="NCBI Taxonomy" id="107213"/>
    <lineage>
        <taxon>Eukaryota</taxon>
        <taxon>Metazoa</taxon>
        <taxon>Ecdysozoa</taxon>
        <taxon>Arthropoda</taxon>
        <taxon>Hexapoda</taxon>
        <taxon>Insecta</taxon>
        <taxon>Pterygota</taxon>
        <taxon>Neoptera</taxon>
        <taxon>Endopterygota</taxon>
        <taxon>Coleoptera</taxon>
        <taxon>Polyphaga</taxon>
        <taxon>Cucujiformia</taxon>
        <taxon>Chrysomeloidea</taxon>
        <taxon>Chrysomelidae</taxon>
        <taxon>Galerucinae</taxon>
        <taxon>Diabroticina</taxon>
        <taxon>Diabroticites</taxon>
        <taxon>Diabrotica</taxon>
    </lineage>
</organism>
<accession>A0A9N9T3R3</accession>
<evidence type="ECO:0000256" key="1">
    <source>
        <dbReference type="PROSITE-ProRule" id="PRU00339"/>
    </source>
</evidence>
<feature type="repeat" description="TPR" evidence="1">
    <location>
        <begin position="293"/>
        <end position="326"/>
    </location>
</feature>
<dbReference type="Proteomes" id="UP001153709">
    <property type="component" value="Chromosome 5"/>
</dbReference>
<feature type="compositionally biased region" description="Polar residues" evidence="2">
    <location>
        <begin position="86"/>
        <end position="97"/>
    </location>
</feature>
<dbReference type="PANTHER" id="PTHR44177:SF1">
    <property type="entry name" value="TETRATRICOPEPTIDE REPEAT PROTEIN 8"/>
    <property type="match status" value="1"/>
</dbReference>
<dbReference type="AlphaFoldDB" id="A0A9N9T3R3"/>
<feature type="region of interest" description="Disordered" evidence="2">
    <location>
        <begin position="86"/>
        <end position="131"/>
    </location>
</feature>
<protein>
    <recommendedName>
        <fullName evidence="5">Tetratricopeptide repeat protein 8</fullName>
    </recommendedName>
</protein>
<dbReference type="SMART" id="SM00028">
    <property type="entry name" value="TPR"/>
    <property type="match status" value="4"/>
</dbReference>
<dbReference type="Pfam" id="PF13432">
    <property type="entry name" value="TPR_16"/>
    <property type="match status" value="1"/>
</dbReference>
<dbReference type="OrthoDB" id="421121at2759"/>
<reference evidence="3" key="1">
    <citation type="submission" date="2022-01" db="EMBL/GenBank/DDBJ databases">
        <authorList>
            <person name="King R."/>
        </authorList>
    </citation>
    <scope>NUCLEOTIDE SEQUENCE</scope>
</reference>
<dbReference type="Pfam" id="PF13181">
    <property type="entry name" value="TPR_8"/>
    <property type="match status" value="1"/>
</dbReference>
<evidence type="ECO:0000313" key="3">
    <source>
        <dbReference type="EMBL" id="CAG9835183.1"/>
    </source>
</evidence>
<dbReference type="GO" id="GO:0036064">
    <property type="term" value="C:ciliary basal body"/>
    <property type="evidence" value="ECO:0007669"/>
    <property type="project" value="TreeGrafter"/>
</dbReference>
<dbReference type="CDD" id="cd21341">
    <property type="entry name" value="TTC8_N"/>
    <property type="match status" value="1"/>
</dbReference>
<dbReference type="PROSITE" id="PS50005">
    <property type="entry name" value="TPR"/>
    <property type="match status" value="1"/>
</dbReference>
<dbReference type="InterPro" id="IPR019734">
    <property type="entry name" value="TPR_rpt"/>
</dbReference>
<keyword evidence="4" id="KW-1185">Reference proteome</keyword>
<proteinExistence type="predicted"/>
<gene>
    <name evidence="3" type="ORF">DIABBA_LOCUS8406</name>
</gene>
<dbReference type="InterPro" id="IPR011990">
    <property type="entry name" value="TPR-like_helical_dom_sf"/>
</dbReference>
<keyword evidence="1" id="KW-0802">TPR repeat</keyword>
<dbReference type="GO" id="GO:0034464">
    <property type="term" value="C:BBSome"/>
    <property type="evidence" value="ECO:0007669"/>
    <property type="project" value="InterPro"/>
</dbReference>
<dbReference type="GO" id="GO:0097730">
    <property type="term" value="C:non-motile cilium"/>
    <property type="evidence" value="ECO:0007669"/>
    <property type="project" value="TreeGrafter"/>
</dbReference>
<dbReference type="InterPro" id="IPR028796">
    <property type="entry name" value="BBS8"/>
</dbReference>
<dbReference type="GO" id="GO:1905515">
    <property type="term" value="P:non-motile cilium assembly"/>
    <property type="evidence" value="ECO:0007669"/>
    <property type="project" value="InterPro"/>
</dbReference>
<evidence type="ECO:0000256" key="2">
    <source>
        <dbReference type="SAM" id="MobiDB-lite"/>
    </source>
</evidence>
<dbReference type="PANTHER" id="PTHR44177">
    <property type="entry name" value="TETRATRICOPEPTIDE REPEAT PROTEIN 8"/>
    <property type="match status" value="1"/>
</dbReference>
<evidence type="ECO:0008006" key="5">
    <source>
        <dbReference type="Google" id="ProtNLM"/>
    </source>
</evidence>
<dbReference type="EMBL" id="OU898280">
    <property type="protein sequence ID" value="CAG9835183.1"/>
    <property type="molecule type" value="Genomic_DNA"/>
</dbReference>
<dbReference type="SUPFAM" id="SSF48452">
    <property type="entry name" value="TPR-like"/>
    <property type="match status" value="1"/>
</dbReference>
<evidence type="ECO:0000313" key="4">
    <source>
        <dbReference type="Proteomes" id="UP001153709"/>
    </source>
</evidence>
<name>A0A9N9T3R3_DIABA</name>
<sequence length="339" mass="37521">MYLALSLFRRRRYDKCIDVCSSILDKQPLDQAAWCLKMRALTQRVYVDDLESEDFPEEDFLDDSVLATAPRPGTSMKTAIVPSTSALNSRPRTSTGRPISGVARPGTQMRPESALDRARTARTARPVTNQSARSIRLGTAAMLSQADDQPLSATDIGKSGLEIFPNDVSLMTELGRLAENLNDTSASVKYYRNVLIEDAINTEAVASVGMYHFYNNQPELALRYYRRALAMGAHSSELYNNLGLCCLYSQQLDFTLPYFQRAVDLATDPQAAGDVQLAVQCLNLCLSSNSTHAPAFNNLAVLYHKMGKINLAKAYLTSAKTLEPDLMEVQVNLEFLQQA</sequence>
<dbReference type="Gene3D" id="1.25.40.10">
    <property type="entry name" value="Tetratricopeptide repeat domain"/>
    <property type="match status" value="1"/>
</dbReference>